<organism evidence="3 4">
    <name type="scientific">Haloactinospora alba</name>
    <dbReference type="NCBI Taxonomy" id="405555"/>
    <lineage>
        <taxon>Bacteria</taxon>
        <taxon>Bacillati</taxon>
        <taxon>Actinomycetota</taxon>
        <taxon>Actinomycetes</taxon>
        <taxon>Streptosporangiales</taxon>
        <taxon>Nocardiopsidaceae</taxon>
        <taxon>Haloactinospora</taxon>
    </lineage>
</organism>
<evidence type="ECO:0000313" key="3">
    <source>
        <dbReference type="EMBL" id="TQN28455.1"/>
    </source>
</evidence>
<dbReference type="InterPro" id="IPR012914">
    <property type="entry name" value="PucR_dom"/>
</dbReference>
<dbReference type="EMBL" id="VFQC01000002">
    <property type="protein sequence ID" value="TQN28455.1"/>
    <property type="molecule type" value="Genomic_DNA"/>
</dbReference>
<protein>
    <submittedName>
        <fullName evidence="3">Purine catabolism regulator</fullName>
    </submittedName>
</protein>
<reference evidence="3 4" key="1">
    <citation type="submission" date="2019-06" db="EMBL/GenBank/DDBJ databases">
        <title>Sequencing the genomes of 1000 actinobacteria strains.</title>
        <authorList>
            <person name="Klenk H.-P."/>
        </authorList>
    </citation>
    <scope>NUCLEOTIDE SEQUENCE [LARGE SCALE GENOMIC DNA]</scope>
    <source>
        <strain evidence="3 4">DSM 45015</strain>
    </source>
</reference>
<dbReference type="PANTHER" id="PTHR33744:SF1">
    <property type="entry name" value="DNA-BINDING TRANSCRIPTIONAL ACTIVATOR ADER"/>
    <property type="match status" value="1"/>
</dbReference>
<evidence type="ECO:0000259" key="1">
    <source>
        <dbReference type="Pfam" id="PF07905"/>
    </source>
</evidence>
<dbReference type="Gene3D" id="1.10.10.2840">
    <property type="entry name" value="PucR C-terminal helix-turn-helix domain"/>
    <property type="match status" value="1"/>
</dbReference>
<evidence type="ECO:0000313" key="4">
    <source>
        <dbReference type="Proteomes" id="UP000317422"/>
    </source>
</evidence>
<name>A0A543N9E3_9ACTN</name>
<dbReference type="Proteomes" id="UP000317422">
    <property type="component" value="Unassembled WGS sequence"/>
</dbReference>
<dbReference type="InterPro" id="IPR025736">
    <property type="entry name" value="PucR_C-HTH_dom"/>
</dbReference>
<dbReference type="InterPro" id="IPR042070">
    <property type="entry name" value="PucR_C-HTH_sf"/>
</dbReference>
<dbReference type="AlphaFoldDB" id="A0A543N9E3"/>
<sequence length="504" mass="54257">MRPTMRWLARRDELRVRPLVESDTPRPIRWVHVSELDDPAPFLSGGELLLTTGLNAPDTAAHWHPYIERLATRGVAGVGFGVGFDHAEVPTGLVDAARHHDLPLVLVPRDTPFIAISETVAATIAYDQEDALSSAVDAQRELVTAGSSPGGPRPVTDRLAAALSCRVLVFDGHGRVRYASPDSAHRYAARIRAELEELPPDTPAHSASLTVAGEHVSVLPLDAGGADGYLAAARADGLSQAERSVLATAAGVLALDLAGERETREARRRERSAVLRLALSGDARPAEDNAAALDVVLPGEPLRVALLNAPAERAEHLLRTAEEQRALNQAGALVAPYGDATVAVLVTAAEGDLQALEEVLHLVPRSRAVASEPVAFGELPDALRRVRSVQAGSRESPERLLLARDVATAGLLTHLDTPAVRGWAETLLEPLERYANRSRVDLSGTLRVFLQHNGHIDGSSTALGIHRHTMRHRLDRITELLETSLEDPTARAELWLALRVRELS</sequence>
<feature type="domain" description="PucR C-terminal helix-turn-helix" evidence="2">
    <location>
        <begin position="444"/>
        <end position="500"/>
    </location>
</feature>
<feature type="domain" description="Purine catabolism PurC-like" evidence="1">
    <location>
        <begin position="23"/>
        <end position="124"/>
    </location>
</feature>
<dbReference type="Pfam" id="PF07905">
    <property type="entry name" value="PucR"/>
    <property type="match status" value="1"/>
</dbReference>
<accession>A0A543N9E3</accession>
<evidence type="ECO:0000259" key="2">
    <source>
        <dbReference type="Pfam" id="PF13556"/>
    </source>
</evidence>
<dbReference type="Pfam" id="PF13556">
    <property type="entry name" value="HTH_30"/>
    <property type="match status" value="1"/>
</dbReference>
<gene>
    <name evidence="3" type="ORF">FHX37_3800</name>
</gene>
<dbReference type="RefSeq" id="WP_170181638.1">
    <property type="nucleotide sequence ID" value="NZ_VFQC01000002.1"/>
</dbReference>
<dbReference type="InterPro" id="IPR051448">
    <property type="entry name" value="CdaR-like_regulators"/>
</dbReference>
<comment type="caution">
    <text evidence="3">The sequence shown here is derived from an EMBL/GenBank/DDBJ whole genome shotgun (WGS) entry which is preliminary data.</text>
</comment>
<proteinExistence type="predicted"/>
<dbReference type="PANTHER" id="PTHR33744">
    <property type="entry name" value="CARBOHYDRATE DIACID REGULATOR"/>
    <property type="match status" value="1"/>
</dbReference>
<keyword evidence="4" id="KW-1185">Reference proteome</keyword>